<reference evidence="4" key="1">
    <citation type="journal article" date="2017" name="Mycologia">
        <title>Fusarium algeriense, sp. nov., a novel toxigenic crown rot pathogen of durum wheat from Algeria is nested in the Fusarium burgessii species complex.</title>
        <authorList>
            <person name="Laraba I."/>
            <person name="Keddad A."/>
            <person name="Boureghda H."/>
            <person name="Abdallah N."/>
            <person name="Vaughan M.M."/>
            <person name="Proctor R.H."/>
            <person name="Busman M."/>
            <person name="O'Donnell K."/>
        </authorList>
    </citation>
    <scope>NUCLEOTIDE SEQUENCE</scope>
    <source>
        <strain evidence="4">NRRL 25174</strain>
    </source>
</reference>
<gene>
    <name evidence="4" type="ORF">FBEOM_12243</name>
</gene>
<feature type="region of interest" description="Disordered" evidence="3">
    <location>
        <begin position="217"/>
        <end position="236"/>
    </location>
</feature>
<dbReference type="EMBL" id="PVQB02000759">
    <property type="protein sequence ID" value="KAF4333931.1"/>
    <property type="molecule type" value="Genomic_DNA"/>
</dbReference>
<evidence type="ECO:0000256" key="1">
    <source>
        <dbReference type="ARBA" id="ARBA00004123"/>
    </source>
</evidence>
<comment type="subcellular location">
    <subcellularLocation>
        <location evidence="1">Nucleus</location>
    </subcellularLocation>
</comment>
<accession>A0A9P5A8J7</accession>
<protein>
    <recommendedName>
        <fullName evidence="6">LisH domain-containing protein</fullName>
    </recommendedName>
</protein>
<evidence type="ECO:0000256" key="3">
    <source>
        <dbReference type="SAM" id="MobiDB-lite"/>
    </source>
</evidence>
<evidence type="ECO:0000313" key="4">
    <source>
        <dbReference type="EMBL" id="KAF4333931.1"/>
    </source>
</evidence>
<organism evidence="4 5">
    <name type="scientific">Fusarium beomiforme</name>
    <dbReference type="NCBI Taxonomy" id="44412"/>
    <lineage>
        <taxon>Eukaryota</taxon>
        <taxon>Fungi</taxon>
        <taxon>Dikarya</taxon>
        <taxon>Ascomycota</taxon>
        <taxon>Pezizomycotina</taxon>
        <taxon>Sordariomycetes</taxon>
        <taxon>Hypocreomycetidae</taxon>
        <taxon>Hypocreales</taxon>
        <taxon>Nectriaceae</taxon>
        <taxon>Fusarium</taxon>
        <taxon>Fusarium burgessii species complex</taxon>
    </lineage>
</organism>
<reference evidence="4" key="2">
    <citation type="submission" date="2020-02" db="EMBL/GenBank/DDBJ databases">
        <title>Identification and distribution of gene clusters putatively required for synthesis of sphingolipid metabolism inhibitors in phylogenetically diverse species of the filamentous fungus Fusarium.</title>
        <authorList>
            <person name="Kim H.-S."/>
            <person name="Busman M."/>
            <person name="Brown D.W."/>
            <person name="Divon H."/>
            <person name="Uhlig S."/>
            <person name="Proctor R.H."/>
        </authorList>
    </citation>
    <scope>NUCLEOTIDE SEQUENCE</scope>
    <source>
        <strain evidence="4">NRRL 25174</strain>
    </source>
</reference>
<evidence type="ECO:0000313" key="5">
    <source>
        <dbReference type="Proteomes" id="UP000730481"/>
    </source>
</evidence>
<proteinExistence type="predicted"/>
<feature type="region of interest" description="Disordered" evidence="3">
    <location>
        <begin position="303"/>
        <end position="335"/>
    </location>
</feature>
<comment type="caution">
    <text evidence="4">The sequence shown here is derived from an EMBL/GenBank/DDBJ whole genome shotgun (WGS) entry which is preliminary data.</text>
</comment>
<feature type="compositionally biased region" description="Polar residues" evidence="3">
    <location>
        <begin position="303"/>
        <end position="312"/>
    </location>
</feature>
<evidence type="ECO:0000256" key="2">
    <source>
        <dbReference type="ARBA" id="ARBA00023242"/>
    </source>
</evidence>
<evidence type="ECO:0008006" key="6">
    <source>
        <dbReference type="Google" id="ProtNLM"/>
    </source>
</evidence>
<dbReference type="OrthoDB" id="5600002at2759"/>
<dbReference type="GO" id="GO:0005634">
    <property type="term" value="C:nucleus"/>
    <property type="evidence" value="ECO:0007669"/>
    <property type="project" value="UniProtKB-SubCell"/>
</dbReference>
<keyword evidence="2" id="KW-0539">Nucleus</keyword>
<keyword evidence="5" id="KW-1185">Reference proteome</keyword>
<dbReference type="AlphaFoldDB" id="A0A9P5A8J7"/>
<name>A0A9P5A8J7_9HYPO</name>
<dbReference type="Proteomes" id="UP000730481">
    <property type="component" value="Unassembled WGS sequence"/>
</dbReference>
<dbReference type="PANTHER" id="PTHR12610:SF12">
    <property type="entry name" value="SEQUENCE-SPECIFIC SINGLE-STRANDED DNA-BINDING PROTEIN, ISOFORM D"/>
    <property type="match status" value="1"/>
</dbReference>
<feature type="region of interest" description="Disordered" evidence="3">
    <location>
        <begin position="368"/>
        <end position="414"/>
    </location>
</feature>
<feature type="compositionally biased region" description="Polar residues" evidence="3">
    <location>
        <begin position="376"/>
        <end position="396"/>
    </location>
</feature>
<sequence length="555" mass="60987">MTGHLDNDSRPLQENYNKRTQLNTYIYEYFLHGEMFQCAESILKADSGVIVQEHSPGSFCNGKGSRVENALRNKTTDTRLDSALPNLLPAPNIPNPSPDSCFLYEWFCLLWAIFNAQKNEDARIEANQYAGHVQQQHWPKWNVSWPQTQSSLLLLQGPGSVTHNAFYNSGEMGVGSMTPAISGARACGSRNAALQKSQMQLTSIKKQNENQITARSGLYRSDGMPGGRGGQGPIQSSKLFQRPALQTSRLDASPDTTKQVKLGTQPMNDIIDFPKAKVDGLGGNVGVVRMHDWTQASNLRTFQHSNSQTTRPSIAAKQTPFQQERKTDDSWSMQWQKDSTENQIPETSLRGVQGTLQEQSCLLPVQPVDANDSVKPRSTMSSLSQTSKATLPTPQLSKAAREKSPFPKGTIPKKRTTNVKDEMVTCKIPKLNVGATVARPANAAPNAVPHINPIGIRKDTRNTSLSQVMSTGQPAVALPFTPASMAASPPVDLVQSTTFSMENCNMIPLDIANRQPMSPDSLQTNSVIFKGWWEFLAHNKGRSSGRYDAQTYAAI</sequence>
<dbReference type="PANTHER" id="PTHR12610">
    <property type="entry name" value="SINGLE STRANDED DNA BINDING PROTEIN"/>
    <property type="match status" value="1"/>
</dbReference>
<dbReference type="GO" id="GO:0045944">
    <property type="term" value="P:positive regulation of transcription by RNA polymerase II"/>
    <property type="evidence" value="ECO:0007669"/>
    <property type="project" value="TreeGrafter"/>
</dbReference>